<evidence type="ECO:0000256" key="1">
    <source>
        <dbReference type="SAM" id="Phobius"/>
    </source>
</evidence>
<proteinExistence type="predicted"/>
<feature type="transmembrane region" description="Helical" evidence="1">
    <location>
        <begin position="152"/>
        <end position="170"/>
    </location>
</feature>
<protein>
    <submittedName>
        <fullName evidence="2">Uncharacterized protein</fullName>
    </submittedName>
</protein>
<name>A0A9P6RPU5_9FUNG</name>
<dbReference type="OrthoDB" id="2438683at2759"/>
<evidence type="ECO:0000313" key="2">
    <source>
        <dbReference type="EMBL" id="KAG0324073.1"/>
    </source>
</evidence>
<accession>A0A9P6RPU5</accession>
<feature type="transmembrane region" description="Helical" evidence="1">
    <location>
        <begin position="57"/>
        <end position="76"/>
    </location>
</feature>
<comment type="caution">
    <text evidence="2">The sequence shown here is derived from an EMBL/GenBank/DDBJ whole genome shotgun (WGS) entry which is preliminary data.</text>
</comment>
<keyword evidence="1" id="KW-1133">Transmembrane helix</keyword>
<keyword evidence="1" id="KW-0812">Transmembrane</keyword>
<dbReference type="AlphaFoldDB" id="A0A9P6RPU5"/>
<keyword evidence="1" id="KW-0472">Membrane</keyword>
<gene>
    <name evidence="2" type="ORF">BGZ99_002231</name>
</gene>
<dbReference type="EMBL" id="JAAAIP010000164">
    <property type="protein sequence ID" value="KAG0324073.1"/>
    <property type="molecule type" value="Genomic_DNA"/>
</dbReference>
<keyword evidence="3" id="KW-1185">Reference proteome</keyword>
<evidence type="ECO:0000313" key="3">
    <source>
        <dbReference type="Proteomes" id="UP000738325"/>
    </source>
</evidence>
<reference evidence="2" key="1">
    <citation type="journal article" date="2020" name="Fungal Divers.">
        <title>Resolving the Mortierellaceae phylogeny through synthesis of multi-gene phylogenetics and phylogenomics.</title>
        <authorList>
            <person name="Vandepol N."/>
            <person name="Liber J."/>
            <person name="Desiro A."/>
            <person name="Na H."/>
            <person name="Kennedy M."/>
            <person name="Barry K."/>
            <person name="Grigoriev I.V."/>
            <person name="Miller A.N."/>
            <person name="O'Donnell K."/>
            <person name="Stajich J.E."/>
            <person name="Bonito G."/>
        </authorList>
    </citation>
    <scope>NUCLEOTIDE SEQUENCE</scope>
    <source>
        <strain evidence="2">REB-010B</strain>
    </source>
</reference>
<sequence>MLNAPRFIRLLHVFLALFALLVCILYVVSGTTARGQKTSIPFHISDSGTDIHLDRIIPPACLSLLYLFTCISYPIKAHNSIYTHFRTAQVNFKTSKYIRPIIVVVLALHVAWTSFVIIEELAIYNFLGKVATTVLPKAVCAQPDALCGVYKAGAWAGAVLAVLVIVEVVTTSKNIEALERYEQKGQVGAV</sequence>
<organism evidence="2 3">
    <name type="scientific">Dissophora globulifera</name>
    <dbReference type="NCBI Taxonomy" id="979702"/>
    <lineage>
        <taxon>Eukaryota</taxon>
        <taxon>Fungi</taxon>
        <taxon>Fungi incertae sedis</taxon>
        <taxon>Mucoromycota</taxon>
        <taxon>Mortierellomycotina</taxon>
        <taxon>Mortierellomycetes</taxon>
        <taxon>Mortierellales</taxon>
        <taxon>Mortierellaceae</taxon>
        <taxon>Dissophora</taxon>
    </lineage>
</organism>
<dbReference type="Proteomes" id="UP000738325">
    <property type="component" value="Unassembled WGS sequence"/>
</dbReference>
<feature type="transmembrane region" description="Helical" evidence="1">
    <location>
        <begin position="97"/>
        <end position="118"/>
    </location>
</feature>